<name>D1Q089_9BACT</name>
<dbReference type="OrthoDB" id="1080477at2"/>
<protein>
    <submittedName>
        <fullName evidence="1">Uncharacterized protein</fullName>
    </submittedName>
</protein>
<evidence type="ECO:0000313" key="2">
    <source>
        <dbReference type="Proteomes" id="UP000003160"/>
    </source>
</evidence>
<accession>D1Q089</accession>
<sequence>MYAVKGDLIEVKKVSESEYTDKDGNTYDKDELVLLEEMDADPIDWDKVRINAAIETMATISASYGASLTPKGSAEIAVKCADALVEELKKGNVKQ</sequence>
<dbReference type="RefSeq" id="WP_007175019.1">
    <property type="nucleotide sequence ID" value="NZ_GG704783.1"/>
</dbReference>
<comment type="caution">
    <text evidence="1">The sequence shown here is derived from an EMBL/GenBank/DDBJ whole genome shotgun (WGS) entry which is preliminary data.</text>
</comment>
<keyword evidence="2" id="KW-1185">Reference proteome</keyword>
<dbReference type="EMBL" id="ACKS01000107">
    <property type="protein sequence ID" value="EFA42988.1"/>
    <property type="molecule type" value="Genomic_DNA"/>
</dbReference>
<organism evidence="1 2">
    <name type="scientific">Hallella bergensis DSM 17361</name>
    <dbReference type="NCBI Taxonomy" id="585502"/>
    <lineage>
        <taxon>Bacteria</taxon>
        <taxon>Pseudomonadati</taxon>
        <taxon>Bacteroidota</taxon>
        <taxon>Bacteroidia</taxon>
        <taxon>Bacteroidales</taxon>
        <taxon>Prevotellaceae</taxon>
        <taxon>Hallella</taxon>
    </lineage>
</organism>
<gene>
    <name evidence="1" type="ORF">HMPREF0645_2624</name>
</gene>
<proteinExistence type="predicted"/>
<dbReference type="HOGENOM" id="CLU_2370464_0_0_10"/>
<reference evidence="1 2" key="1">
    <citation type="submission" date="2009-10" db="EMBL/GenBank/DDBJ databases">
        <authorList>
            <person name="Qin X."/>
            <person name="Bachman B."/>
            <person name="Battles P."/>
            <person name="Bell A."/>
            <person name="Bess C."/>
            <person name="Bickham C."/>
            <person name="Chaboub L."/>
            <person name="Chen D."/>
            <person name="Coyle M."/>
            <person name="Deiros D.R."/>
            <person name="Dinh H."/>
            <person name="Forbes L."/>
            <person name="Fowler G."/>
            <person name="Francisco L."/>
            <person name="Fu Q."/>
            <person name="Gubbala S."/>
            <person name="Hale W."/>
            <person name="Han Y."/>
            <person name="Hemphill L."/>
            <person name="Highlander S.K."/>
            <person name="Hirani K."/>
            <person name="Hogues M."/>
            <person name="Jackson L."/>
            <person name="Jakkamsetti A."/>
            <person name="Javaid M."/>
            <person name="Jiang H."/>
            <person name="Korchina V."/>
            <person name="Kovar C."/>
            <person name="Lara F."/>
            <person name="Lee S."/>
            <person name="Mata R."/>
            <person name="Mathew T."/>
            <person name="Moen C."/>
            <person name="Morales K."/>
            <person name="Munidasa M."/>
            <person name="Nazareth L."/>
            <person name="Ngo R."/>
            <person name="Nguyen L."/>
            <person name="Okwuonu G."/>
            <person name="Ongeri F."/>
            <person name="Patil S."/>
            <person name="Petrosino J."/>
            <person name="Pham C."/>
            <person name="Pham P."/>
            <person name="Pu L.-L."/>
            <person name="Puazo M."/>
            <person name="Raj R."/>
            <person name="Reid J."/>
            <person name="Rouhana J."/>
            <person name="Saada N."/>
            <person name="Shang Y."/>
            <person name="Simmons D."/>
            <person name="Thornton R."/>
            <person name="Warren J."/>
            <person name="Weissenberger G."/>
            <person name="Zhang J."/>
            <person name="Zhang L."/>
            <person name="Zhou C."/>
            <person name="Zhu D."/>
            <person name="Muzny D."/>
            <person name="Worley K."/>
            <person name="Gibbs R."/>
        </authorList>
    </citation>
    <scope>NUCLEOTIDE SEQUENCE [LARGE SCALE GENOMIC DNA]</scope>
    <source>
        <strain evidence="1 2">DSM 17361</strain>
    </source>
</reference>
<evidence type="ECO:0000313" key="1">
    <source>
        <dbReference type="EMBL" id="EFA42988.1"/>
    </source>
</evidence>
<dbReference type="Proteomes" id="UP000003160">
    <property type="component" value="Unassembled WGS sequence"/>
</dbReference>
<dbReference type="AlphaFoldDB" id="D1Q089"/>